<dbReference type="EMBL" id="CP052757">
    <property type="protein sequence ID" value="QJW37631.1"/>
    <property type="molecule type" value="Genomic_DNA"/>
</dbReference>
<dbReference type="InterPro" id="IPR000719">
    <property type="entry name" value="Prot_kinase_dom"/>
</dbReference>
<dbReference type="Gene3D" id="1.10.510.10">
    <property type="entry name" value="Transferase(Phosphotransferase) domain 1"/>
    <property type="match status" value="1"/>
</dbReference>
<feature type="transmembrane region" description="Helical" evidence="9">
    <location>
        <begin position="455"/>
        <end position="476"/>
    </location>
</feature>
<evidence type="ECO:0000256" key="7">
    <source>
        <dbReference type="PROSITE-ProRule" id="PRU10141"/>
    </source>
</evidence>
<reference evidence="12" key="1">
    <citation type="journal article" date="2022" name="Int. J. Syst. Evol. Microbiol.">
        <title>Cellulosimicrobium protaetiae sp. nov., isolated from the gut of the larva of Protaetia brevitarsis seulensis.</title>
        <authorList>
            <person name="Le Han H."/>
            <person name="Nguyen T.T.H."/>
            <person name="Li Z."/>
            <person name="Shin N.R."/>
            <person name="Kim S.G."/>
        </authorList>
    </citation>
    <scope>NUCLEOTIDE SEQUENCE [LARGE SCALE GENOMIC DNA]</scope>
    <source>
        <strain evidence="12">BI34</strain>
    </source>
</reference>
<keyword evidence="3" id="KW-0808">Transferase</keyword>
<dbReference type="InterPro" id="IPR008271">
    <property type="entry name" value="Ser/Thr_kinase_AS"/>
</dbReference>
<keyword evidence="4 7" id="KW-0547">Nucleotide-binding</keyword>
<dbReference type="Gene3D" id="3.30.200.20">
    <property type="entry name" value="Phosphorylase Kinase, domain 1"/>
    <property type="match status" value="1"/>
</dbReference>
<keyword evidence="2" id="KW-0723">Serine/threonine-protein kinase</keyword>
<evidence type="ECO:0000256" key="5">
    <source>
        <dbReference type="ARBA" id="ARBA00022777"/>
    </source>
</evidence>
<dbReference type="EC" id="2.7.11.1" evidence="1"/>
<dbReference type="PROSITE" id="PS00108">
    <property type="entry name" value="PROTEIN_KINASE_ST"/>
    <property type="match status" value="1"/>
</dbReference>
<organism evidence="11 12">
    <name type="scientific">Cellulosimicrobium protaetiae</name>
    <dbReference type="NCBI Taxonomy" id="2587808"/>
    <lineage>
        <taxon>Bacteria</taxon>
        <taxon>Bacillati</taxon>
        <taxon>Actinomycetota</taxon>
        <taxon>Actinomycetes</taxon>
        <taxon>Micrococcales</taxon>
        <taxon>Promicromonosporaceae</taxon>
        <taxon>Cellulosimicrobium</taxon>
    </lineage>
</organism>
<evidence type="ECO:0000256" key="6">
    <source>
        <dbReference type="ARBA" id="ARBA00022840"/>
    </source>
</evidence>
<feature type="domain" description="Protein kinase" evidence="10">
    <location>
        <begin position="16"/>
        <end position="278"/>
    </location>
</feature>
<evidence type="ECO:0000256" key="1">
    <source>
        <dbReference type="ARBA" id="ARBA00012513"/>
    </source>
</evidence>
<dbReference type="AlphaFoldDB" id="A0A6M5UK76"/>
<evidence type="ECO:0000256" key="8">
    <source>
        <dbReference type="SAM" id="MobiDB-lite"/>
    </source>
</evidence>
<sequence>MSTKRAPSPPPEITGFEYVSLVGSGGFSDVFLYQQQRPRRRVAVKVLLHEWSSHSQRAAFDAEADLMATLSTHPSIVTMYEADIADDGRPYLAMEYCSRPNLGARYRTERLSVAEALRTAVQIAGAVETAHRAGILHRDIKPANILVTEYGHPALTDFGISSTVDDAARAEGMSIPWSPPESFAEPPRSGIATDVWALAATTYTLLAGRTPFEVPGGSNSSANLISRIETSPLPPTGRTDVPASLERVLATAMAKNPGSRYPTVLAFARALQQVQNELSYAVTPIDLLDDSGHVQEEEPDDDAGTRLRQVVSIDPSGPGGTSSGPVAPSRPTQPTTPLRPGQPGAPWPGQSVAPGPAAPPQQQPGPRAPQQPYAPAAWHQGAPAHTAGTAPTSAVGPGGHAPVAELTDPSRMYPGAGRPGVWAQPPVEDTVHRPAGPDDGEPAAAPSEERSGRGALWATLAGVVGVAVAVGGFFLLRPDATVDDTDTGGGGEATAATDDDFVPSDNLGDLVPPVNDLVGTYDPAREVATFTWSYDSDKAQEGDMFAWKKLDVIENTPYKDNFDETTVELRAKPGEQVCIEVIVDRDGKFSAAPQKACVTGEAA</sequence>
<evidence type="ECO:0000256" key="3">
    <source>
        <dbReference type="ARBA" id="ARBA00022679"/>
    </source>
</evidence>
<evidence type="ECO:0000256" key="2">
    <source>
        <dbReference type="ARBA" id="ARBA00022527"/>
    </source>
</evidence>
<accession>A0A6M5UK76</accession>
<keyword evidence="6 7" id="KW-0067">ATP-binding</keyword>
<evidence type="ECO:0000256" key="4">
    <source>
        <dbReference type="ARBA" id="ARBA00022741"/>
    </source>
</evidence>
<dbReference type="PANTHER" id="PTHR43289:SF6">
    <property type="entry name" value="SERINE_THREONINE-PROTEIN KINASE NEKL-3"/>
    <property type="match status" value="1"/>
</dbReference>
<dbReference type="Proteomes" id="UP000451354">
    <property type="component" value="Chromosome"/>
</dbReference>
<dbReference type="InterPro" id="IPR011009">
    <property type="entry name" value="Kinase-like_dom_sf"/>
</dbReference>
<dbReference type="InterPro" id="IPR017441">
    <property type="entry name" value="Protein_kinase_ATP_BS"/>
</dbReference>
<feature type="compositionally biased region" description="Low complexity" evidence="8">
    <location>
        <begin position="370"/>
        <end position="394"/>
    </location>
</feature>
<dbReference type="KEGG" id="cprt:FIC82_017025"/>
<dbReference type="RefSeq" id="WP_168732034.1">
    <property type="nucleotide sequence ID" value="NZ_CP052757.1"/>
</dbReference>
<dbReference type="CDD" id="cd14014">
    <property type="entry name" value="STKc_PknB_like"/>
    <property type="match status" value="1"/>
</dbReference>
<dbReference type="GO" id="GO:0004674">
    <property type="term" value="F:protein serine/threonine kinase activity"/>
    <property type="evidence" value="ECO:0007669"/>
    <property type="project" value="UniProtKB-KW"/>
</dbReference>
<dbReference type="SMART" id="SM00220">
    <property type="entry name" value="S_TKc"/>
    <property type="match status" value="1"/>
</dbReference>
<keyword evidence="9" id="KW-0812">Transmembrane</keyword>
<dbReference type="PROSITE" id="PS50011">
    <property type="entry name" value="PROTEIN_KINASE_DOM"/>
    <property type="match status" value="1"/>
</dbReference>
<gene>
    <name evidence="11" type="ORF">FIC82_017025</name>
</gene>
<evidence type="ECO:0000256" key="9">
    <source>
        <dbReference type="SAM" id="Phobius"/>
    </source>
</evidence>
<dbReference type="Pfam" id="PF00069">
    <property type="entry name" value="Pkinase"/>
    <property type="match status" value="1"/>
</dbReference>
<evidence type="ECO:0000313" key="12">
    <source>
        <dbReference type="Proteomes" id="UP000451354"/>
    </source>
</evidence>
<dbReference type="PANTHER" id="PTHR43289">
    <property type="entry name" value="MITOGEN-ACTIVATED PROTEIN KINASE KINASE KINASE 20-RELATED"/>
    <property type="match status" value="1"/>
</dbReference>
<keyword evidence="5 11" id="KW-0418">Kinase</keyword>
<feature type="compositionally biased region" description="Pro residues" evidence="8">
    <location>
        <begin position="356"/>
        <end position="369"/>
    </location>
</feature>
<name>A0A6M5UK76_9MICO</name>
<keyword evidence="9" id="KW-1133">Transmembrane helix</keyword>
<protein>
    <recommendedName>
        <fullName evidence="1">non-specific serine/threonine protein kinase</fullName>
        <ecNumber evidence="1">2.7.11.1</ecNumber>
    </recommendedName>
</protein>
<dbReference type="PROSITE" id="PS00107">
    <property type="entry name" value="PROTEIN_KINASE_ATP"/>
    <property type="match status" value="1"/>
</dbReference>
<keyword evidence="9" id="KW-0472">Membrane</keyword>
<dbReference type="GO" id="GO:0005524">
    <property type="term" value="F:ATP binding"/>
    <property type="evidence" value="ECO:0007669"/>
    <property type="project" value="UniProtKB-UniRule"/>
</dbReference>
<proteinExistence type="predicted"/>
<dbReference type="SUPFAM" id="SSF56112">
    <property type="entry name" value="Protein kinase-like (PK-like)"/>
    <property type="match status" value="1"/>
</dbReference>
<keyword evidence="12" id="KW-1185">Reference proteome</keyword>
<evidence type="ECO:0000259" key="10">
    <source>
        <dbReference type="PROSITE" id="PS50011"/>
    </source>
</evidence>
<evidence type="ECO:0000313" key="11">
    <source>
        <dbReference type="EMBL" id="QJW37631.1"/>
    </source>
</evidence>
<feature type="region of interest" description="Disordered" evidence="8">
    <location>
        <begin position="311"/>
        <end position="450"/>
    </location>
</feature>
<feature type="binding site" evidence="7">
    <location>
        <position position="45"/>
    </location>
    <ligand>
        <name>ATP</name>
        <dbReference type="ChEBI" id="CHEBI:30616"/>
    </ligand>
</feature>